<keyword evidence="1" id="KW-0472">Membrane</keyword>
<accession>A0A2T8FG22</accession>
<feature type="transmembrane region" description="Helical" evidence="1">
    <location>
        <begin position="37"/>
        <end position="56"/>
    </location>
</feature>
<keyword evidence="1" id="KW-1133">Transmembrane helix</keyword>
<keyword evidence="3" id="KW-1185">Reference proteome</keyword>
<reference evidence="2 3" key="1">
    <citation type="submission" date="2018-04" db="EMBL/GenBank/DDBJ databases">
        <title>Genome of Nocardioides gansuensis WSJ-1.</title>
        <authorList>
            <person name="Wu S."/>
            <person name="Wang G."/>
        </authorList>
    </citation>
    <scope>NUCLEOTIDE SEQUENCE [LARGE SCALE GENOMIC DNA]</scope>
    <source>
        <strain evidence="2 3">WSJ-1</strain>
    </source>
</reference>
<organism evidence="2 3">
    <name type="scientific">Nocardioides gansuensis</name>
    <dbReference type="NCBI Taxonomy" id="2138300"/>
    <lineage>
        <taxon>Bacteria</taxon>
        <taxon>Bacillati</taxon>
        <taxon>Actinomycetota</taxon>
        <taxon>Actinomycetes</taxon>
        <taxon>Propionibacteriales</taxon>
        <taxon>Nocardioidaceae</taxon>
        <taxon>Nocardioides</taxon>
    </lineage>
</organism>
<protein>
    <submittedName>
        <fullName evidence="2">DUF58 domain-containing protein</fullName>
    </submittedName>
</protein>
<keyword evidence="1" id="KW-0812">Transmembrane</keyword>
<dbReference type="AlphaFoldDB" id="A0A2T8FG22"/>
<sequence length="391" mass="41408">MERIRELLGIVKPAGWTVLGLALGATYLVAIAHWRELAVLAAACFLLLLVATPFLFGRTSVDVDLRLEPERVQAGASVIAGVVVTNRGGRLLPTSLEVPVGQSVHRYGIGALALGERHEESFAVRTERRGVIPVGPATTRRGDPLGLFSRDTVWTPVREVLVRPPLVPLDSLGAGLLRDLEGVSTDAVSQSDLAFHALRAYVPGDDLRHIHWRSSAKVLASTGENSLLVRQYLDTRRSHAVIVVDDAEAAWPDPDDFETAMSVAASIAVQAVLDESDVSFVCGHTASSGGDGHLALDAVCRAEVGDAGLVVSGRRATNVASDCSLLFLVGGPGTAFTDVLRASAAFPPEVRRFALLVQPGGASRVTETGGLPVLHLAAKEDLGGLLRWSVR</sequence>
<gene>
    <name evidence="2" type="ORF">DDE18_03470</name>
</gene>
<dbReference type="OrthoDB" id="9812729at2"/>
<proteinExistence type="predicted"/>
<dbReference type="EMBL" id="QDGZ01000001">
    <property type="protein sequence ID" value="PVG84671.1"/>
    <property type="molecule type" value="Genomic_DNA"/>
</dbReference>
<feature type="transmembrane region" description="Helical" evidence="1">
    <location>
        <begin position="7"/>
        <end position="31"/>
    </location>
</feature>
<dbReference type="Proteomes" id="UP000246018">
    <property type="component" value="Unassembled WGS sequence"/>
</dbReference>
<comment type="caution">
    <text evidence="2">The sequence shown here is derived from an EMBL/GenBank/DDBJ whole genome shotgun (WGS) entry which is preliminary data.</text>
</comment>
<dbReference type="RefSeq" id="WP_116570801.1">
    <property type="nucleotide sequence ID" value="NZ_QDGZ01000001.1"/>
</dbReference>
<evidence type="ECO:0000256" key="1">
    <source>
        <dbReference type="SAM" id="Phobius"/>
    </source>
</evidence>
<name>A0A2T8FG22_9ACTN</name>
<evidence type="ECO:0000313" key="3">
    <source>
        <dbReference type="Proteomes" id="UP000246018"/>
    </source>
</evidence>
<dbReference type="PANTHER" id="PTHR34351:SF1">
    <property type="entry name" value="SLR1927 PROTEIN"/>
    <property type="match status" value="1"/>
</dbReference>
<evidence type="ECO:0000313" key="2">
    <source>
        <dbReference type="EMBL" id="PVG84671.1"/>
    </source>
</evidence>
<dbReference type="PANTHER" id="PTHR34351">
    <property type="entry name" value="SLR1927 PROTEIN-RELATED"/>
    <property type="match status" value="1"/>
</dbReference>